<evidence type="ECO:0000313" key="16">
    <source>
        <dbReference type="EMBL" id="PSR93930.1"/>
    </source>
</evidence>
<dbReference type="Gene3D" id="2.40.70.10">
    <property type="entry name" value="Acid Proteases"/>
    <property type="match status" value="2"/>
</dbReference>
<dbReference type="STRING" id="2025994.A0A2T3AE76"/>
<keyword evidence="9" id="KW-0325">Glycoprotein</keyword>
<feature type="domain" description="Peptidase A1" evidence="15">
    <location>
        <begin position="41"/>
        <end position="369"/>
    </location>
</feature>
<dbReference type="GO" id="GO:0006508">
    <property type="term" value="P:proteolysis"/>
    <property type="evidence" value="ECO:0007669"/>
    <property type="project" value="UniProtKB-KW"/>
</dbReference>
<keyword evidence="5" id="KW-0732">Signal</keyword>
<dbReference type="PANTHER" id="PTHR47966:SF65">
    <property type="entry name" value="ASPARTIC-TYPE ENDOPEPTIDASE"/>
    <property type="match status" value="1"/>
</dbReference>
<keyword evidence="3" id="KW-1003">Cell membrane</keyword>
<reference evidence="16 17" key="1">
    <citation type="journal article" date="2018" name="Mycol. Prog.">
        <title>Coniella lustricola, a new species from submerged detritus.</title>
        <authorList>
            <person name="Raudabaugh D.B."/>
            <person name="Iturriaga T."/>
            <person name="Carver A."/>
            <person name="Mondo S."/>
            <person name="Pangilinan J."/>
            <person name="Lipzen A."/>
            <person name="He G."/>
            <person name="Amirebrahimi M."/>
            <person name="Grigoriev I.V."/>
            <person name="Miller A.N."/>
        </authorList>
    </citation>
    <scope>NUCLEOTIDE SEQUENCE [LARGE SCALE GENOMIC DNA]</scope>
    <source>
        <strain evidence="16 17">B22-T-1</strain>
    </source>
</reference>
<dbReference type="FunCoup" id="A0A2T3AE76">
    <property type="interactions" value="314"/>
</dbReference>
<keyword evidence="7 13" id="KW-0378">Hydrolase</keyword>
<keyword evidence="4 13" id="KW-0645">Protease</keyword>
<evidence type="ECO:0000256" key="4">
    <source>
        <dbReference type="ARBA" id="ARBA00022670"/>
    </source>
</evidence>
<keyword evidence="17" id="KW-1185">Reference proteome</keyword>
<dbReference type="SUPFAM" id="SSF50630">
    <property type="entry name" value="Acid proteases"/>
    <property type="match status" value="1"/>
</dbReference>
<sequence length="447" mass="46982">MAPRVVSMQTQRKQVDNPHKRDQLRRRGTIEATLDNEETLYFINATIGTPAQELRLHIDTGSSDLWVNTASSSYCSQSKKPCAYAGTYSANDSSTYEYLGSWFNISYVDGSGASGDYVTDTITLGGTTLDTLQFGIGYTSSSGQGILGIGYAVNEVQVGRAEMSPYSNLPAQMVEDGKIKSNAYSLWLNDLDANTGSILFGGVDTEQYEGDLATLPIQAEGSMYAQFLITMTGLQMNDLEIATGQALPVLLDSGSSLTYLPDAMVQTIYSQVSAQYDSSDGAAYVPCALANNDTNLYFNFSEPVISVAMNELVLDIVTASGKRPTFSDGTTACLFGIAPSGASTNVLGDTFLRSAYVVYDLANNEISLAQTKFNAASSNVIEIGTGSGSVPNATSVSNAVSATGIGEATSTTGGFGLKSGAPPRIRGIGAAACLVGALGFGMVLPFI</sequence>
<dbReference type="FunFam" id="2.40.70.10:FF:000068">
    <property type="entry name" value="Aspartic-type endopeptidase (OpsB)"/>
    <property type="match status" value="1"/>
</dbReference>
<evidence type="ECO:0000256" key="6">
    <source>
        <dbReference type="ARBA" id="ARBA00022750"/>
    </source>
</evidence>
<evidence type="ECO:0000313" key="17">
    <source>
        <dbReference type="Proteomes" id="UP000241462"/>
    </source>
</evidence>
<evidence type="ECO:0000256" key="10">
    <source>
        <dbReference type="ARBA" id="ARBA00067536"/>
    </source>
</evidence>
<feature type="active site" evidence="12">
    <location>
        <position position="252"/>
    </location>
</feature>
<dbReference type="InterPro" id="IPR021109">
    <property type="entry name" value="Peptidase_aspartic_dom_sf"/>
</dbReference>
<dbReference type="InterPro" id="IPR033876">
    <property type="entry name" value="SAP-like"/>
</dbReference>
<dbReference type="FunFam" id="2.40.70.10:FF:000011">
    <property type="entry name" value="Aspartic protease"/>
    <property type="match status" value="1"/>
</dbReference>
<evidence type="ECO:0000256" key="13">
    <source>
        <dbReference type="RuleBase" id="RU000454"/>
    </source>
</evidence>
<evidence type="ECO:0000256" key="11">
    <source>
        <dbReference type="ARBA" id="ARBA00068059"/>
    </source>
</evidence>
<evidence type="ECO:0000256" key="8">
    <source>
        <dbReference type="ARBA" id="ARBA00023136"/>
    </source>
</evidence>
<dbReference type="GO" id="GO:0005886">
    <property type="term" value="C:plasma membrane"/>
    <property type="evidence" value="ECO:0007669"/>
    <property type="project" value="UniProtKB-SubCell"/>
</dbReference>
<keyword evidence="6 13" id="KW-0064">Aspartyl protease</keyword>
<feature type="region of interest" description="Disordered" evidence="14">
    <location>
        <begin position="1"/>
        <end position="23"/>
    </location>
</feature>
<evidence type="ECO:0000256" key="5">
    <source>
        <dbReference type="ARBA" id="ARBA00022729"/>
    </source>
</evidence>
<dbReference type="PANTHER" id="PTHR47966">
    <property type="entry name" value="BETA-SITE APP-CLEAVING ENZYME, ISOFORM A-RELATED"/>
    <property type="match status" value="1"/>
</dbReference>
<dbReference type="Proteomes" id="UP000241462">
    <property type="component" value="Unassembled WGS sequence"/>
</dbReference>
<comment type="similarity">
    <text evidence="2 13">Belongs to the peptidase A1 family.</text>
</comment>
<evidence type="ECO:0000256" key="3">
    <source>
        <dbReference type="ARBA" id="ARBA00022475"/>
    </source>
</evidence>
<name>A0A2T3AE76_9PEZI</name>
<dbReference type="AlphaFoldDB" id="A0A2T3AE76"/>
<comment type="subcellular location">
    <subcellularLocation>
        <location evidence="1">Cell membrane</location>
    </subcellularLocation>
</comment>
<keyword evidence="8" id="KW-0472">Membrane</keyword>
<gene>
    <name evidence="16" type="ORF">BD289DRAFT_459528</name>
</gene>
<dbReference type="InterPro" id="IPR033121">
    <property type="entry name" value="PEPTIDASE_A1"/>
</dbReference>
<dbReference type="PROSITE" id="PS00141">
    <property type="entry name" value="ASP_PROTEASE"/>
    <property type="match status" value="1"/>
</dbReference>
<evidence type="ECO:0000256" key="7">
    <source>
        <dbReference type="ARBA" id="ARBA00022801"/>
    </source>
</evidence>
<evidence type="ECO:0000256" key="12">
    <source>
        <dbReference type="PIRSR" id="PIRSR601461-1"/>
    </source>
</evidence>
<dbReference type="OrthoDB" id="771136at2759"/>
<accession>A0A2T3AE76</accession>
<organism evidence="16 17">
    <name type="scientific">Coniella lustricola</name>
    <dbReference type="NCBI Taxonomy" id="2025994"/>
    <lineage>
        <taxon>Eukaryota</taxon>
        <taxon>Fungi</taxon>
        <taxon>Dikarya</taxon>
        <taxon>Ascomycota</taxon>
        <taxon>Pezizomycotina</taxon>
        <taxon>Sordariomycetes</taxon>
        <taxon>Sordariomycetidae</taxon>
        <taxon>Diaporthales</taxon>
        <taxon>Schizoparmaceae</taxon>
        <taxon>Coniella</taxon>
    </lineage>
</organism>
<dbReference type="PRINTS" id="PR00792">
    <property type="entry name" value="PEPSIN"/>
</dbReference>
<dbReference type="InterPro" id="IPR001969">
    <property type="entry name" value="Aspartic_peptidase_AS"/>
</dbReference>
<protein>
    <recommendedName>
        <fullName evidence="11">Probable aspartic-type endopeptidase OPSB</fullName>
    </recommendedName>
    <alternativeName>
        <fullName evidence="10">Probable aspartic-type endopeptidase opsB</fullName>
    </alternativeName>
</protein>
<dbReference type="PROSITE" id="PS51767">
    <property type="entry name" value="PEPTIDASE_A1"/>
    <property type="match status" value="1"/>
</dbReference>
<dbReference type="EMBL" id="KZ678403">
    <property type="protein sequence ID" value="PSR93930.1"/>
    <property type="molecule type" value="Genomic_DNA"/>
</dbReference>
<dbReference type="InterPro" id="IPR001461">
    <property type="entry name" value="Aspartic_peptidase_A1"/>
</dbReference>
<proteinExistence type="inferred from homology"/>
<dbReference type="InParanoid" id="A0A2T3AE76"/>
<evidence type="ECO:0000256" key="9">
    <source>
        <dbReference type="ARBA" id="ARBA00023180"/>
    </source>
</evidence>
<dbReference type="CDD" id="cd05474">
    <property type="entry name" value="SAP_like"/>
    <property type="match status" value="1"/>
</dbReference>
<feature type="active site" evidence="12">
    <location>
        <position position="59"/>
    </location>
</feature>
<evidence type="ECO:0000256" key="1">
    <source>
        <dbReference type="ARBA" id="ARBA00004236"/>
    </source>
</evidence>
<evidence type="ECO:0000256" key="14">
    <source>
        <dbReference type="SAM" id="MobiDB-lite"/>
    </source>
</evidence>
<dbReference type="GO" id="GO:0004190">
    <property type="term" value="F:aspartic-type endopeptidase activity"/>
    <property type="evidence" value="ECO:0007669"/>
    <property type="project" value="UniProtKB-KW"/>
</dbReference>
<evidence type="ECO:0000259" key="15">
    <source>
        <dbReference type="PROSITE" id="PS51767"/>
    </source>
</evidence>
<evidence type="ECO:0000256" key="2">
    <source>
        <dbReference type="ARBA" id="ARBA00007447"/>
    </source>
</evidence>
<dbReference type="Pfam" id="PF00026">
    <property type="entry name" value="Asp"/>
    <property type="match status" value="1"/>
</dbReference>